<evidence type="ECO:0000256" key="2">
    <source>
        <dbReference type="SAM" id="Phobius"/>
    </source>
</evidence>
<keyword evidence="2" id="KW-1133">Transmembrane helix</keyword>
<dbReference type="RefSeq" id="WP_148377755.1">
    <property type="nucleotide sequence ID" value="NZ_VSIY01000006.1"/>
</dbReference>
<evidence type="ECO:0000256" key="3">
    <source>
        <dbReference type="SAM" id="SignalP"/>
    </source>
</evidence>
<feature type="chain" id="PRO_5022848391" evidence="3">
    <location>
        <begin position="19"/>
        <end position="281"/>
    </location>
</feature>
<name>A0A5D0RKK3_9RHOB</name>
<proteinExistence type="predicted"/>
<dbReference type="PANTHER" id="PTHR30373">
    <property type="entry name" value="UPF0603 PROTEIN YGCG"/>
    <property type="match status" value="1"/>
</dbReference>
<reference evidence="5 6" key="1">
    <citation type="submission" date="2019-08" db="EMBL/GenBank/DDBJ databases">
        <title>Identification of a novel species of the genus Boseongicola.</title>
        <authorList>
            <person name="Zhang X.-Q."/>
        </authorList>
    </citation>
    <scope>NUCLEOTIDE SEQUENCE [LARGE SCALE GENOMIC DNA]</scope>
    <source>
        <strain evidence="5 6">HY14</strain>
    </source>
</reference>
<feature type="region of interest" description="Disordered" evidence="1">
    <location>
        <begin position="257"/>
        <end position="281"/>
    </location>
</feature>
<dbReference type="Gene3D" id="3.10.310.50">
    <property type="match status" value="1"/>
</dbReference>
<feature type="compositionally biased region" description="Gly residues" evidence="1">
    <location>
        <begin position="265"/>
        <end position="281"/>
    </location>
</feature>
<organism evidence="5 6">
    <name type="scientific">Maritimibacter fusiformis</name>
    <dbReference type="NCBI Taxonomy" id="2603819"/>
    <lineage>
        <taxon>Bacteria</taxon>
        <taxon>Pseudomonadati</taxon>
        <taxon>Pseudomonadota</taxon>
        <taxon>Alphaproteobacteria</taxon>
        <taxon>Rhodobacterales</taxon>
        <taxon>Roseobacteraceae</taxon>
        <taxon>Maritimibacter</taxon>
    </lineage>
</organism>
<dbReference type="EMBL" id="VSIY01000006">
    <property type="protein sequence ID" value="TYB81361.1"/>
    <property type="molecule type" value="Genomic_DNA"/>
</dbReference>
<dbReference type="InterPro" id="IPR007621">
    <property type="entry name" value="TPM_dom"/>
</dbReference>
<protein>
    <submittedName>
        <fullName evidence="5">TPM domain-containing protein</fullName>
    </submittedName>
</protein>
<keyword evidence="6" id="KW-1185">Reference proteome</keyword>
<evidence type="ECO:0000313" key="6">
    <source>
        <dbReference type="Proteomes" id="UP000322080"/>
    </source>
</evidence>
<evidence type="ECO:0000256" key="1">
    <source>
        <dbReference type="SAM" id="MobiDB-lite"/>
    </source>
</evidence>
<comment type="caution">
    <text evidence="5">The sequence shown here is derived from an EMBL/GenBank/DDBJ whole genome shotgun (WGS) entry which is preliminary data.</text>
</comment>
<dbReference type="Pfam" id="PF04536">
    <property type="entry name" value="TPM_phosphatase"/>
    <property type="match status" value="1"/>
</dbReference>
<gene>
    <name evidence="5" type="ORF">FVF75_09595</name>
</gene>
<dbReference type="Proteomes" id="UP000322080">
    <property type="component" value="Unassembled WGS sequence"/>
</dbReference>
<evidence type="ECO:0000259" key="4">
    <source>
        <dbReference type="Pfam" id="PF04536"/>
    </source>
</evidence>
<sequence>MKRLFALFLVLWPAFAAAQSWPVYENVYVNDYANVIEEGAEQRIMSQLKALREETGVEATVLTIYTRWGFESTGSLENFATGLFNHWGIGNAERNDGILILVVSEDREMRVELGSGYGTAFDREAKDIIDRVFLPEFRDGDFSTGIEAGTDAVIQRIARVQAAGEEPAGGGAGGGGGGWIFGGFAALFAGVFALAAFGGRIRDRFSRCPSCGKRGIRTRKNVLEKATRTSTGKGERDVTCPHCNYHDTVLYTIPRITRSSSSSGGSFGGGSSSGGGASGRW</sequence>
<evidence type="ECO:0000313" key="5">
    <source>
        <dbReference type="EMBL" id="TYB81361.1"/>
    </source>
</evidence>
<feature type="signal peptide" evidence="3">
    <location>
        <begin position="1"/>
        <end position="18"/>
    </location>
</feature>
<dbReference type="PANTHER" id="PTHR30373:SF2">
    <property type="entry name" value="UPF0603 PROTEIN YGCG"/>
    <property type="match status" value="1"/>
</dbReference>
<dbReference type="AlphaFoldDB" id="A0A5D0RKK3"/>
<feature type="domain" description="TPM" evidence="4">
    <location>
        <begin position="29"/>
        <end position="155"/>
    </location>
</feature>
<keyword evidence="2" id="KW-0472">Membrane</keyword>
<feature type="transmembrane region" description="Helical" evidence="2">
    <location>
        <begin position="179"/>
        <end position="197"/>
    </location>
</feature>
<keyword evidence="2" id="KW-0812">Transmembrane</keyword>
<accession>A0A5D0RKK3</accession>
<keyword evidence="3" id="KW-0732">Signal</keyword>